<dbReference type="EMBL" id="JAIWYP010000009">
    <property type="protein sequence ID" value="KAH3769576.1"/>
    <property type="molecule type" value="Genomic_DNA"/>
</dbReference>
<reference evidence="2" key="1">
    <citation type="journal article" date="2019" name="bioRxiv">
        <title>The Genome of the Zebra Mussel, Dreissena polymorpha: A Resource for Invasive Species Research.</title>
        <authorList>
            <person name="McCartney M.A."/>
            <person name="Auch B."/>
            <person name="Kono T."/>
            <person name="Mallez S."/>
            <person name="Zhang Y."/>
            <person name="Obille A."/>
            <person name="Becker A."/>
            <person name="Abrahante J.E."/>
            <person name="Garbe J."/>
            <person name="Badalamenti J.P."/>
            <person name="Herman A."/>
            <person name="Mangelson H."/>
            <person name="Liachko I."/>
            <person name="Sullivan S."/>
            <person name="Sone E.D."/>
            <person name="Koren S."/>
            <person name="Silverstein K.A.T."/>
            <person name="Beckman K.B."/>
            <person name="Gohl D.M."/>
        </authorList>
    </citation>
    <scope>NUCLEOTIDE SEQUENCE</scope>
    <source>
        <strain evidence="2">Duluth1</strain>
        <tissue evidence="2">Whole animal</tissue>
    </source>
</reference>
<name>A0A9D4DXV9_DREPO</name>
<dbReference type="AlphaFoldDB" id="A0A9D4DXV9"/>
<evidence type="ECO:0000313" key="3">
    <source>
        <dbReference type="Proteomes" id="UP000828390"/>
    </source>
</evidence>
<protein>
    <submittedName>
        <fullName evidence="2">Uncharacterized protein</fullName>
    </submittedName>
</protein>
<gene>
    <name evidence="1" type="ORF">DPMN_170849</name>
    <name evidence="2" type="ORF">DPMN_170879</name>
</gene>
<accession>A0A9D4DXV9</accession>
<sequence length="73" mass="7898">MGTLSTRGRKCTLLDISGTKITSKGLNRIAEVMSKHPHVFSGLQTLKMASLLPSKGEDLQVGRTKQLKTSVLC</sequence>
<dbReference type="EMBL" id="JAIWYP010000009">
    <property type="protein sequence ID" value="KAH3769606.1"/>
    <property type="molecule type" value="Genomic_DNA"/>
</dbReference>
<proteinExistence type="predicted"/>
<organism evidence="2 3">
    <name type="scientific">Dreissena polymorpha</name>
    <name type="common">Zebra mussel</name>
    <name type="synonym">Mytilus polymorpha</name>
    <dbReference type="NCBI Taxonomy" id="45954"/>
    <lineage>
        <taxon>Eukaryota</taxon>
        <taxon>Metazoa</taxon>
        <taxon>Spiralia</taxon>
        <taxon>Lophotrochozoa</taxon>
        <taxon>Mollusca</taxon>
        <taxon>Bivalvia</taxon>
        <taxon>Autobranchia</taxon>
        <taxon>Heteroconchia</taxon>
        <taxon>Euheterodonta</taxon>
        <taxon>Imparidentia</taxon>
        <taxon>Neoheterodontei</taxon>
        <taxon>Myida</taxon>
        <taxon>Dreissenoidea</taxon>
        <taxon>Dreissenidae</taxon>
        <taxon>Dreissena</taxon>
    </lineage>
</organism>
<dbReference type="Proteomes" id="UP000828390">
    <property type="component" value="Unassembled WGS sequence"/>
</dbReference>
<reference evidence="2" key="2">
    <citation type="submission" date="2020-11" db="EMBL/GenBank/DDBJ databases">
        <authorList>
            <person name="McCartney M.A."/>
            <person name="Auch B."/>
            <person name="Kono T."/>
            <person name="Mallez S."/>
            <person name="Becker A."/>
            <person name="Gohl D.M."/>
            <person name="Silverstein K.A.T."/>
            <person name="Koren S."/>
            <person name="Bechman K.B."/>
            <person name="Herman A."/>
            <person name="Abrahante J.E."/>
            <person name="Garbe J."/>
        </authorList>
    </citation>
    <scope>NUCLEOTIDE SEQUENCE</scope>
    <source>
        <strain evidence="2">Duluth1</strain>
        <tissue evidence="2">Whole animal</tissue>
    </source>
</reference>
<evidence type="ECO:0000313" key="1">
    <source>
        <dbReference type="EMBL" id="KAH3769576.1"/>
    </source>
</evidence>
<keyword evidence="3" id="KW-1185">Reference proteome</keyword>
<comment type="caution">
    <text evidence="2">The sequence shown here is derived from an EMBL/GenBank/DDBJ whole genome shotgun (WGS) entry which is preliminary data.</text>
</comment>
<evidence type="ECO:0000313" key="2">
    <source>
        <dbReference type="EMBL" id="KAH3769606.1"/>
    </source>
</evidence>